<proteinExistence type="predicted"/>
<comment type="caution">
    <text evidence="1">The sequence shown here is derived from an EMBL/GenBank/DDBJ whole genome shotgun (WGS) entry which is preliminary data.</text>
</comment>
<name>A0ACC2ILJ0_9PLEO</name>
<protein>
    <submittedName>
        <fullName evidence="1">Uncharacterized protein</fullName>
    </submittedName>
</protein>
<organism evidence="1 2">
    <name type="scientific">Boeremia exigua</name>
    <dbReference type="NCBI Taxonomy" id="749465"/>
    <lineage>
        <taxon>Eukaryota</taxon>
        <taxon>Fungi</taxon>
        <taxon>Dikarya</taxon>
        <taxon>Ascomycota</taxon>
        <taxon>Pezizomycotina</taxon>
        <taxon>Dothideomycetes</taxon>
        <taxon>Pleosporomycetidae</taxon>
        <taxon>Pleosporales</taxon>
        <taxon>Pleosporineae</taxon>
        <taxon>Didymellaceae</taxon>
        <taxon>Boeremia</taxon>
    </lineage>
</organism>
<keyword evidence="2" id="KW-1185">Reference proteome</keyword>
<sequence>MYSAPLLLSLLVAVAPHASALDRRLTAGVQVTSNVLNLEVGDLTDALTPSSEYLASLRRNAIRRVKRQKDSVADVYEDLITLGGRVYMTSVTLGSRVYSLVLDTGSSDTWVAQAGLACKDPNGNTIAISACRFGPLYNPAVSQSYRAYNPRQSFSVNYTSGEYLQGILATELFGIGDVGAGYAPHQIINQTIGIVQQGYWNGDSTSSGLMGLAYSRLASGSSSIGYEAVMFSLFDQAYYPPVFSLALNRTSSVPRSPAKAPGGILAIGGIPDVNYDVNSWAETRIIPVSASVYTYYSIRIEGYNIIAPDGSTVTPQNYSASAQSIIVDSGTTLIYLPDRIVAYIASLFQPQAVFNQQTGLYIVNCQAVAPRVGVTIGGVTYYISTDDLMNRGSGSVSGPGTGAGAGQCVLAIQPTMGGAAVLGDSWLKNVLVVFDLGANKVRIAGREVH</sequence>
<reference evidence="1" key="1">
    <citation type="submission" date="2022-11" db="EMBL/GenBank/DDBJ databases">
        <title>Genome Sequence of Boeremia exigua.</title>
        <authorList>
            <person name="Buettner E."/>
        </authorList>
    </citation>
    <scope>NUCLEOTIDE SEQUENCE</scope>
    <source>
        <strain evidence="1">CU02</strain>
    </source>
</reference>
<evidence type="ECO:0000313" key="2">
    <source>
        <dbReference type="Proteomes" id="UP001153331"/>
    </source>
</evidence>
<dbReference type="Proteomes" id="UP001153331">
    <property type="component" value="Unassembled WGS sequence"/>
</dbReference>
<accession>A0ACC2ILJ0</accession>
<dbReference type="EMBL" id="JAPHNI010000111">
    <property type="protein sequence ID" value="KAJ8116033.1"/>
    <property type="molecule type" value="Genomic_DNA"/>
</dbReference>
<evidence type="ECO:0000313" key="1">
    <source>
        <dbReference type="EMBL" id="KAJ8116033.1"/>
    </source>
</evidence>
<gene>
    <name evidence="1" type="ORF">OPT61_g2446</name>
</gene>